<dbReference type="InterPro" id="IPR008502">
    <property type="entry name" value="Prolamin-like"/>
</dbReference>
<evidence type="ECO:0000259" key="4">
    <source>
        <dbReference type="Pfam" id="PF05617"/>
    </source>
</evidence>
<evidence type="ECO:0000313" key="5">
    <source>
        <dbReference type="EMBL" id="KAG8381044.1"/>
    </source>
</evidence>
<dbReference type="PANTHER" id="PTHR31951:SF22">
    <property type="entry name" value="ECA1 GAMETOGENESIS RELATED FAMILY"/>
    <property type="match status" value="1"/>
</dbReference>
<evidence type="ECO:0000313" key="6">
    <source>
        <dbReference type="Proteomes" id="UP000826271"/>
    </source>
</evidence>
<comment type="caution">
    <text evidence="5">The sequence shown here is derived from an EMBL/GenBank/DDBJ whole genome shotgun (WGS) entry which is preliminary data.</text>
</comment>
<dbReference type="AlphaFoldDB" id="A0AAV6XDL5"/>
<accession>A0AAV6XDL5</accession>
<feature type="chain" id="PRO_5043966991" description="Prolamin-like domain-containing protein" evidence="3">
    <location>
        <begin position="22"/>
        <end position="176"/>
    </location>
</feature>
<keyword evidence="6" id="KW-1185">Reference proteome</keyword>
<dbReference type="EMBL" id="WHWC01000006">
    <property type="protein sequence ID" value="KAG8381044.1"/>
    <property type="molecule type" value="Genomic_DNA"/>
</dbReference>
<evidence type="ECO:0000256" key="1">
    <source>
        <dbReference type="ARBA" id="ARBA00022729"/>
    </source>
</evidence>
<dbReference type="Pfam" id="PF05617">
    <property type="entry name" value="Prolamin_like"/>
    <property type="match status" value="1"/>
</dbReference>
<feature type="region of interest" description="Disordered" evidence="2">
    <location>
        <begin position="45"/>
        <end position="64"/>
    </location>
</feature>
<evidence type="ECO:0000256" key="2">
    <source>
        <dbReference type="SAM" id="MobiDB-lite"/>
    </source>
</evidence>
<sequence>MAKFRLLFALAVALAALSAQARKTNAFPIAAAPFHAIHPIHLHSPPSATKKHAAAPSGRGRHVHHAAAPSPATVEFALSPEPYPGFYDTCLSKVSNKCGSEIYNGIFENDDVSATCCREIVGLGWRCHEGLVKGRLDQMKGLQKVYKIAIEKRGRKVWQECVLVTNLIRVGVQLSI</sequence>
<name>A0AAV6XDL5_9LAMI</name>
<evidence type="ECO:0000256" key="3">
    <source>
        <dbReference type="SAM" id="SignalP"/>
    </source>
</evidence>
<reference evidence="5" key="1">
    <citation type="submission" date="2019-10" db="EMBL/GenBank/DDBJ databases">
        <authorList>
            <person name="Zhang R."/>
            <person name="Pan Y."/>
            <person name="Wang J."/>
            <person name="Ma R."/>
            <person name="Yu S."/>
        </authorList>
    </citation>
    <scope>NUCLEOTIDE SEQUENCE</scope>
    <source>
        <strain evidence="5">LA-IB0</strain>
        <tissue evidence="5">Leaf</tissue>
    </source>
</reference>
<protein>
    <recommendedName>
        <fullName evidence="4">Prolamin-like domain-containing protein</fullName>
    </recommendedName>
</protein>
<gene>
    <name evidence="5" type="ORF">BUALT_Bualt06G0079900</name>
</gene>
<proteinExistence type="predicted"/>
<dbReference type="PANTHER" id="PTHR31951">
    <property type="entry name" value="BIFUNCTIONAL INHIBITOR/LIPID-TRANSFER PROTEIN/SEED STORAGE 2S ALBUMIN SUPERFAMILY PROTEIN-RELATED"/>
    <property type="match status" value="1"/>
</dbReference>
<feature type="compositionally biased region" description="Basic residues" evidence="2">
    <location>
        <begin position="49"/>
        <end position="64"/>
    </location>
</feature>
<organism evidence="5 6">
    <name type="scientific">Buddleja alternifolia</name>
    <dbReference type="NCBI Taxonomy" id="168488"/>
    <lineage>
        <taxon>Eukaryota</taxon>
        <taxon>Viridiplantae</taxon>
        <taxon>Streptophyta</taxon>
        <taxon>Embryophyta</taxon>
        <taxon>Tracheophyta</taxon>
        <taxon>Spermatophyta</taxon>
        <taxon>Magnoliopsida</taxon>
        <taxon>eudicotyledons</taxon>
        <taxon>Gunneridae</taxon>
        <taxon>Pentapetalae</taxon>
        <taxon>asterids</taxon>
        <taxon>lamiids</taxon>
        <taxon>Lamiales</taxon>
        <taxon>Scrophulariaceae</taxon>
        <taxon>Buddlejeae</taxon>
        <taxon>Buddleja</taxon>
    </lineage>
</organism>
<feature type="signal peptide" evidence="3">
    <location>
        <begin position="1"/>
        <end position="21"/>
    </location>
</feature>
<dbReference type="Proteomes" id="UP000826271">
    <property type="component" value="Unassembled WGS sequence"/>
</dbReference>
<feature type="domain" description="Prolamin-like" evidence="4">
    <location>
        <begin position="89"/>
        <end position="162"/>
    </location>
</feature>
<keyword evidence="1 3" id="KW-0732">Signal</keyword>